<evidence type="ECO:0000259" key="10">
    <source>
        <dbReference type="SMART" id="SM00387"/>
    </source>
</evidence>
<dbReference type="InterPro" id="IPR036890">
    <property type="entry name" value="HATPase_C_sf"/>
</dbReference>
<keyword evidence="9" id="KW-0812">Transmembrane</keyword>
<dbReference type="EMBL" id="BSTJ01000012">
    <property type="protein sequence ID" value="GLY79795.1"/>
    <property type="molecule type" value="Genomic_DNA"/>
</dbReference>
<dbReference type="EC" id="2.7.13.3" evidence="2"/>
<dbReference type="InterPro" id="IPR050482">
    <property type="entry name" value="Sensor_HK_TwoCompSys"/>
</dbReference>
<evidence type="ECO:0000256" key="8">
    <source>
        <dbReference type="ARBA" id="ARBA00023012"/>
    </source>
</evidence>
<evidence type="ECO:0000256" key="7">
    <source>
        <dbReference type="ARBA" id="ARBA00022840"/>
    </source>
</evidence>
<protein>
    <recommendedName>
        <fullName evidence="2">histidine kinase</fullName>
        <ecNumber evidence="2">2.7.13.3</ecNumber>
    </recommendedName>
</protein>
<dbReference type="SUPFAM" id="SSF55874">
    <property type="entry name" value="ATPase domain of HSP90 chaperone/DNA topoisomerase II/histidine kinase"/>
    <property type="match status" value="1"/>
</dbReference>
<keyword evidence="3" id="KW-0597">Phosphoprotein</keyword>
<comment type="catalytic activity">
    <reaction evidence="1">
        <text>ATP + protein L-histidine = ADP + protein N-phospho-L-histidine.</text>
        <dbReference type="EC" id="2.7.13.3"/>
    </reaction>
</comment>
<keyword evidence="7" id="KW-0067">ATP-binding</keyword>
<dbReference type="Pfam" id="PF23539">
    <property type="entry name" value="DUF7134"/>
    <property type="match status" value="1"/>
</dbReference>
<evidence type="ECO:0000256" key="2">
    <source>
        <dbReference type="ARBA" id="ARBA00012438"/>
    </source>
</evidence>
<dbReference type="InterPro" id="IPR055558">
    <property type="entry name" value="DUF7134"/>
</dbReference>
<keyword evidence="9" id="KW-1133">Transmembrane helix</keyword>
<evidence type="ECO:0000256" key="4">
    <source>
        <dbReference type="ARBA" id="ARBA00022679"/>
    </source>
</evidence>
<dbReference type="GO" id="GO:0016020">
    <property type="term" value="C:membrane"/>
    <property type="evidence" value="ECO:0007669"/>
    <property type="project" value="InterPro"/>
</dbReference>
<dbReference type="GO" id="GO:0046983">
    <property type="term" value="F:protein dimerization activity"/>
    <property type="evidence" value="ECO:0007669"/>
    <property type="project" value="InterPro"/>
</dbReference>
<proteinExistence type="predicted"/>
<dbReference type="AlphaFoldDB" id="A0A9W6RTT1"/>
<dbReference type="GO" id="GO:0000155">
    <property type="term" value="F:phosphorelay sensor kinase activity"/>
    <property type="evidence" value="ECO:0007669"/>
    <property type="project" value="InterPro"/>
</dbReference>
<evidence type="ECO:0000313" key="11">
    <source>
        <dbReference type="EMBL" id="GLY79795.1"/>
    </source>
</evidence>
<dbReference type="GO" id="GO:0005524">
    <property type="term" value="F:ATP binding"/>
    <property type="evidence" value="ECO:0007669"/>
    <property type="project" value="UniProtKB-KW"/>
</dbReference>
<dbReference type="Gene3D" id="1.20.5.1930">
    <property type="match status" value="1"/>
</dbReference>
<feature type="transmembrane region" description="Helical" evidence="9">
    <location>
        <begin position="43"/>
        <end position="59"/>
    </location>
</feature>
<gene>
    <name evidence="11" type="ORF">Airi01_080620</name>
</gene>
<feature type="transmembrane region" description="Helical" evidence="9">
    <location>
        <begin position="12"/>
        <end position="31"/>
    </location>
</feature>
<comment type="caution">
    <text evidence="11">The sequence shown here is derived from an EMBL/GenBank/DDBJ whole genome shotgun (WGS) entry which is preliminary data.</text>
</comment>
<evidence type="ECO:0000256" key="9">
    <source>
        <dbReference type="SAM" id="Phobius"/>
    </source>
</evidence>
<organism evidence="11 12">
    <name type="scientific">Actinoallomurus iriomotensis</name>
    <dbReference type="NCBI Taxonomy" id="478107"/>
    <lineage>
        <taxon>Bacteria</taxon>
        <taxon>Bacillati</taxon>
        <taxon>Actinomycetota</taxon>
        <taxon>Actinomycetes</taxon>
        <taxon>Streptosporangiales</taxon>
        <taxon>Thermomonosporaceae</taxon>
        <taxon>Actinoallomurus</taxon>
    </lineage>
</organism>
<feature type="transmembrane region" description="Helical" evidence="9">
    <location>
        <begin position="89"/>
        <end position="105"/>
    </location>
</feature>
<dbReference type="PANTHER" id="PTHR24421:SF10">
    <property type="entry name" value="NITRATE_NITRITE SENSOR PROTEIN NARQ"/>
    <property type="match status" value="1"/>
</dbReference>
<dbReference type="PANTHER" id="PTHR24421">
    <property type="entry name" value="NITRATE/NITRITE SENSOR PROTEIN NARX-RELATED"/>
    <property type="match status" value="1"/>
</dbReference>
<name>A0A9W6RTT1_9ACTN</name>
<dbReference type="CDD" id="cd16917">
    <property type="entry name" value="HATPase_UhpB-NarQ-NarX-like"/>
    <property type="match status" value="1"/>
</dbReference>
<evidence type="ECO:0000256" key="3">
    <source>
        <dbReference type="ARBA" id="ARBA00022553"/>
    </source>
</evidence>
<dbReference type="Pfam" id="PF02518">
    <property type="entry name" value="HATPase_c"/>
    <property type="match status" value="1"/>
</dbReference>
<dbReference type="InterPro" id="IPR011712">
    <property type="entry name" value="Sig_transdc_His_kin_sub3_dim/P"/>
</dbReference>
<keyword evidence="6 11" id="KW-0418">Kinase</keyword>
<dbReference type="RefSeq" id="WP_285631810.1">
    <property type="nucleotide sequence ID" value="NZ_BSTJ01000012.1"/>
</dbReference>
<dbReference type="Gene3D" id="3.30.565.10">
    <property type="entry name" value="Histidine kinase-like ATPase, C-terminal domain"/>
    <property type="match status" value="1"/>
</dbReference>
<feature type="domain" description="Histidine kinase/HSP90-like ATPase" evidence="10">
    <location>
        <begin position="289"/>
        <end position="379"/>
    </location>
</feature>
<evidence type="ECO:0000313" key="12">
    <source>
        <dbReference type="Proteomes" id="UP001165135"/>
    </source>
</evidence>
<evidence type="ECO:0000256" key="6">
    <source>
        <dbReference type="ARBA" id="ARBA00022777"/>
    </source>
</evidence>
<accession>A0A9W6RTT1</accession>
<feature type="transmembrane region" description="Helical" evidence="9">
    <location>
        <begin position="66"/>
        <end position="83"/>
    </location>
</feature>
<keyword evidence="4" id="KW-0808">Transferase</keyword>
<sequence>MRLPPIRPRVAAPYLADTVVALMVLAVLYAPFVLPRVNQPGPFSVWAWVFTAGTALPLIWRRRFPLACLLVIFVALFCYNQVRHAASEPIAWGMLVAAYSIAWGGRRVRETVVLLVIGAVAIAFAHSLTTSVIGVLTTTGAYVLGLLARHREIRLQALAHRAGEMERERELDLARAATAERARIARDMHDILAHAVSIMVVQAEAGPVVVRANPDRAEQAFDAIAEAGRDAMVQLRRMLGVLKEEHDTGSRAPQPTVAGVPVLVEQVDGTPGLRVGLRVAGEVRPLPADAEVAAYRIVQEALTNTVKHAGASRVTVSLDWSDTGLEVTVSDNGDGGGKTAGAGHGLIGIRERAAACGGTAEAGPVRGGYRVTATLPYARVGAPV</sequence>
<evidence type="ECO:0000256" key="5">
    <source>
        <dbReference type="ARBA" id="ARBA00022741"/>
    </source>
</evidence>
<reference evidence="11" key="1">
    <citation type="submission" date="2023-03" db="EMBL/GenBank/DDBJ databases">
        <title>Actinoallomurus iriomotensis NBRC 103681.</title>
        <authorList>
            <person name="Ichikawa N."/>
            <person name="Sato H."/>
            <person name="Tonouchi N."/>
        </authorList>
    </citation>
    <scope>NUCLEOTIDE SEQUENCE</scope>
    <source>
        <strain evidence="11">NBRC 103681</strain>
    </source>
</reference>
<keyword evidence="8" id="KW-0902">Two-component regulatory system</keyword>
<feature type="transmembrane region" description="Helical" evidence="9">
    <location>
        <begin position="112"/>
        <end position="136"/>
    </location>
</feature>
<dbReference type="Pfam" id="PF07730">
    <property type="entry name" value="HisKA_3"/>
    <property type="match status" value="1"/>
</dbReference>
<dbReference type="Proteomes" id="UP001165135">
    <property type="component" value="Unassembled WGS sequence"/>
</dbReference>
<dbReference type="SMART" id="SM00387">
    <property type="entry name" value="HATPase_c"/>
    <property type="match status" value="1"/>
</dbReference>
<evidence type="ECO:0000256" key="1">
    <source>
        <dbReference type="ARBA" id="ARBA00000085"/>
    </source>
</evidence>
<dbReference type="InterPro" id="IPR003594">
    <property type="entry name" value="HATPase_dom"/>
</dbReference>
<keyword evidence="9" id="KW-0472">Membrane</keyword>
<keyword evidence="5" id="KW-0547">Nucleotide-binding</keyword>